<keyword evidence="8 9" id="KW-0472">Membrane</keyword>
<protein>
    <submittedName>
        <fullName evidence="10">Amino acid carrier protein</fullName>
    </submittedName>
</protein>
<dbReference type="GO" id="GO:0005886">
    <property type="term" value="C:plasma membrane"/>
    <property type="evidence" value="ECO:0007669"/>
    <property type="project" value="UniProtKB-SubCell"/>
</dbReference>
<dbReference type="FunFam" id="1.20.1740.10:FF:000004">
    <property type="entry name" value="Sodium:alanine symporter family protein"/>
    <property type="match status" value="1"/>
</dbReference>
<comment type="subcellular location">
    <subcellularLocation>
        <location evidence="1 9">Cell membrane</location>
        <topology evidence="1 9">Multi-pass membrane protein</topology>
    </subcellularLocation>
</comment>
<feature type="transmembrane region" description="Helical" evidence="9">
    <location>
        <begin position="144"/>
        <end position="167"/>
    </location>
</feature>
<dbReference type="PANTHER" id="PTHR30330:SF1">
    <property type="entry name" value="AMINO-ACID CARRIER PROTEIN ALST"/>
    <property type="match status" value="1"/>
</dbReference>
<keyword evidence="3 9" id="KW-0813">Transport</keyword>
<dbReference type="PRINTS" id="PR00175">
    <property type="entry name" value="NAALASMPORT"/>
</dbReference>
<feature type="transmembrane region" description="Helical" evidence="9">
    <location>
        <begin position="417"/>
        <end position="438"/>
    </location>
</feature>
<dbReference type="Proteomes" id="UP000016491">
    <property type="component" value="Unassembled WGS sequence"/>
</dbReference>
<dbReference type="NCBIfam" id="TIGR00835">
    <property type="entry name" value="agcS"/>
    <property type="match status" value="1"/>
</dbReference>
<evidence type="ECO:0000313" key="11">
    <source>
        <dbReference type="Proteomes" id="UP000016491"/>
    </source>
</evidence>
<keyword evidence="4 9" id="KW-1003">Cell membrane</keyword>
<dbReference type="Pfam" id="PF01235">
    <property type="entry name" value="Na_Ala_symp"/>
    <property type="match status" value="1"/>
</dbReference>
<reference evidence="10 11" key="1">
    <citation type="submission" date="2013-07" db="EMBL/GenBank/DDBJ databases">
        <authorList>
            <person name="Weinstock G."/>
            <person name="Sodergren E."/>
            <person name="Wylie T."/>
            <person name="Fulton L."/>
            <person name="Fulton R."/>
            <person name="Fronick C."/>
            <person name="O'Laughlin M."/>
            <person name="Godfrey J."/>
            <person name="Miner T."/>
            <person name="Herter B."/>
            <person name="Appelbaum E."/>
            <person name="Cordes M."/>
            <person name="Lek S."/>
            <person name="Wollam A."/>
            <person name="Pepin K.H."/>
            <person name="Palsikar V.B."/>
            <person name="Mitreva M."/>
            <person name="Wilson R.K."/>
        </authorList>
    </citation>
    <scope>NUCLEOTIDE SEQUENCE [LARGE SCALE GENOMIC DNA]</scope>
    <source>
        <strain evidence="10 11">ATCC 14940</strain>
    </source>
</reference>
<evidence type="ECO:0000313" key="10">
    <source>
        <dbReference type="EMBL" id="ERI79218.1"/>
    </source>
</evidence>
<evidence type="ECO:0000256" key="1">
    <source>
        <dbReference type="ARBA" id="ARBA00004651"/>
    </source>
</evidence>
<evidence type="ECO:0000256" key="2">
    <source>
        <dbReference type="ARBA" id="ARBA00009261"/>
    </source>
</evidence>
<comment type="caution">
    <text evidence="10">The sequence shown here is derived from an EMBL/GenBank/DDBJ whole genome shotgun (WGS) entry which is preliminary data.</text>
</comment>
<evidence type="ECO:0000256" key="3">
    <source>
        <dbReference type="ARBA" id="ARBA00022448"/>
    </source>
</evidence>
<name>A0ABC9U1G4_CLOSY</name>
<evidence type="ECO:0000256" key="7">
    <source>
        <dbReference type="ARBA" id="ARBA00022989"/>
    </source>
</evidence>
<feature type="transmembrane region" description="Helical" evidence="9">
    <location>
        <begin position="15"/>
        <end position="34"/>
    </location>
</feature>
<organism evidence="10 11">
    <name type="scientific">[Clostridium] symbiosum ATCC 14940</name>
    <dbReference type="NCBI Taxonomy" id="411472"/>
    <lineage>
        <taxon>Bacteria</taxon>
        <taxon>Bacillati</taxon>
        <taxon>Bacillota</taxon>
        <taxon>Clostridia</taxon>
        <taxon>Lachnospirales</taxon>
        <taxon>Lachnospiraceae</taxon>
        <taxon>Otoolea</taxon>
    </lineage>
</organism>
<dbReference type="PROSITE" id="PS00873">
    <property type="entry name" value="NA_ALANINE_SYMP"/>
    <property type="match status" value="1"/>
</dbReference>
<dbReference type="EMBL" id="AWSU01000081">
    <property type="protein sequence ID" value="ERI79218.1"/>
    <property type="molecule type" value="Genomic_DNA"/>
</dbReference>
<feature type="transmembrane region" description="Helical" evidence="9">
    <location>
        <begin position="304"/>
        <end position="324"/>
    </location>
</feature>
<keyword evidence="5 9" id="KW-0812">Transmembrane</keyword>
<feature type="transmembrane region" description="Helical" evidence="9">
    <location>
        <begin position="210"/>
        <end position="231"/>
    </location>
</feature>
<evidence type="ECO:0000256" key="5">
    <source>
        <dbReference type="ARBA" id="ARBA00022692"/>
    </source>
</evidence>
<feature type="transmembrane region" description="Helical" evidence="9">
    <location>
        <begin position="344"/>
        <end position="370"/>
    </location>
</feature>
<keyword evidence="7 9" id="KW-1133">Transmembrane helix</keyword>
<evidence type="ECO:0000256" key="9">
    <source>
        <dbReference type="RuleBase" id="RU363064"/>
    </source>
</evidence>
<evidence type="ECO:0000256" key="8">
    <source>
        <dbReference type="ARBA" id="ARBA00023136"/>
    </source>
</evidence>
<gene>
    <name evidence="10" type="ORF">CLOSYM_01025</name>
</gene>
<feature type="transmembrane region" description="Helical" evidence="9">
    <location>
        <begin position="187"/>
        <end position="204"/>
    </location>
</feature>
<accession>A0ABC9U1G4</accession>
<proteinExistence type="inferred from homology"/>
<dbReference type="AlphaFoldDB" id="A0ABC9U1G4"/>
<feature type="transmembrane region" description="Helical" evidence="9">
    <location>
        <begin position="391"/>
        <end position="411"/>
    </location>
</feature>
<keyword evidence="6 9" id="KW-0769">Symport</keyword>
<feature type="transmembrane region" description="Helical" evidence="9">
    <location>
        <begin position="80"/>
        <end position="100"/>
    </location>
</feature>
<evidence type="ECO:0000256" key="6">
    <source>
        <dbReference type="ARBA" id="ARBA00022847"/>
    </source>
</evidence>
<evidence type="ECO:0000256" key="4">
    <source>
        <dbReference type="ARBA" id="ARBA00022475"/>
    </source>
</evidence>
<dbReference type="GO" id="GO:0015293">
    <property type="term" value="F:symporter activity"/>
    <property type="evidence" value="ECO:0007669"/>
    <property type="project" value="UniProtKB-KW"/>
</dbReference>
<dbReference type="PANTHER" id="PTHR30330">
    <property type="entry name" value="AGSS FAMILY TRANSPORTER, SODIUM-ALANINE"/>
    <property type="match status" value="1"/>
</dbReference>
<dbReference type="Gene3D" id="1.20.1740.10">
    <property type="entry name" value="Amino acid/polyamine transporter I"/>
    <property type="match status" value="1"/>
</dbReference>
<comment type="similarity">
    <text evidence="2 9">Belongs to the alanine or glycine:cation symporter (AGCS) (TC 2.A.25) family.</text>
</comment>
<dbReference type="InterPro" id="IPR001463">
    <property type="entry name" value="Na/Ala_symport"/>
</dbReference>
<sequence>MYILYAEIIGLLSNWLYSYILIILLLGAGIFFTVKTKFIQFRYLKESIRVVKEPKDDDKSISSFQALMVSTASRVGTGNIAGISTALCIGGPGAMFWMWLTALLGSASAFVESTLAQIYKKRADDGSSYGGPAYYIQAVLKKRWIGILFAVVLIVTYMGGFNMVAAFNIADTFKAYSFYDASMTPKIVGGVLAIAFLICIFGGGKQISKVTGVLVPVMGVFYIAVSLFIVITHINLVPGMIADIVKGAFDFKAIFGGFAGSAIMQGIKRGLFSNEAGVGSAPNAAASAGVSHPAKQGLVQMLSVYIDTIVICTATAFMLLCSGVEPSKEIAGMSYVQAAVANSLGGFGTIFITVALCLFAFTTLIGNFYYAEMGLGYICNKTPGSTLIHAFRILAAVIVCFGATMEFSVAWDTADVLMGLMAIINLPVIILLAKPAILCMDDYIKQKKAGKNPVFKAADINLEDDTDFWK</sequence>